<keyword evidence="1" id="KW-1133">Transmembrane helix</keyword>
<comment type="caution">
    <text evidence="2">The sequence shown here is derived from an EMBL/GenBank/DDBJ whole genome shotgun (WGS) entry which is preliminary data.</text>
</comment>
<evidence type="ECO:0000256" key="1">
    <source>
        <dbReference type="SAM" id="Phobius"/>
    </source>
</evidence>
<evidence type="ECO:0000313" key="3">
    <source>
        <dbReference type="Proteomes" id="UP000196531"/>
    </source>
</evidence>
<accession>A0A1Y5F2E6</accession>
<reference evidence="3" key="1">
    <citation type="journal article" date="2017" name="Proc. Natl. Acad. Sci. U.S.A.">
        <title>Simulation of Deepwater Horizon oil plume reveals substrate specialization within a complex community of hydrocarbon-degraders.</title>
        <authorList>
            <person name="Hu P."/>
            <person name="Dubinsky E.A."/>
            <person name="Probst A.J."/>
            <person name="Wang J."/>
            <person name="Sieber C.M.K."/>
            <person name="Tom L.M."/>
            <person name="Gardinali P."/>
            <person name="Banfield J.F."/>
            <person name="Atlas R.M."/>
            <person name="Andersen G.L."/>
        </authorList>
    </citation>
    <scope>NUCLEOTIDE SEQUENCE [LARGE SCALE GENOMIC DNA]</scope>
</reference>
<dbReference type="EMBL" id="MAAO01000015">
    <property type="protein sequence ID" value="OUR93616.1"/>
    <property type="molecule type" value="Genomic_DNA"/>
</dbReference>
<keyword evidence="1" id="KW-0472">Membrane</keyword>
<dbReference type="InterPro" id="IPR011004">
    <property type="entry name" value="Trimer_LpxA-like_sf"/>
</dbReference>
<feature type="transmembrane region" description="Helical" evidence="1">
    <location>
        <begin position="12"/>
        <end position="36"/>
    </location>
</feature>
<evidence type="ECO:0008006" key="4">
    <source>
        <dbReference type="Google" id="ProtNLM"/>
    </source>
</evidence>
<organism evidence="2 3">
    <name type="scientific">Halobacteriovorax marinus</name>
    <dbReference type="NCBI Taxonomy" id="97084"/>
    <lineage>
        <taxon>Bacteria</taxon>
        <taxon>Pseudomonadati</taxon>
        <taxon>Bdellovibrionota</taxon>
        <taxon>Bacteriovoracia</taxon>
        <taxon>Bacteriovoracales</taxon>
        <taxon>Halobacteriovoraceae</taxon>
        <taxon>Halobacteriovorax</taxon>
    </lineage>
</organism>
<gene>
    <name evidence="2" type="ORF">A9Q84_19295</name>
</gene>
<name>A0A1Y5F2E6_9BACT</name>
<sequence length="799" mass="82249">MKKKKNLLNSSGFSLAEVMVAAAMVGVVSLGVMQLMTNMTKGQKEFEQNAEIRGIMNRISLGLQDSNTCNYSLVALKYANGNPNLYDIAEIAAANINVVAPAVVVQRIAKPGVDYFAGGAAGPLAAINVDTADDRMVASQCDETYGGGTTEADLRAFGCLYGQGKGKLMINKMWLGQNAGGTTELYVRFIAGGLIKVYRDAPATDLTAFYTLLINGTPAQQEQAGKMSGSFGSPIITKSTPIVLSDVQNATDQASIINLGSIADITDPVAGLAIGEITNCFTNLTDTIQAACENFGGTYMLTDGSCRALKIRSDNASNAGENGYANYLAQVPTSAVSPGGNESTALSTEGHLYVGPLNALPGTEATGSNAWISGRVVVANPNTAINFANTNQGDILGEGALRLGTKATASVRSNNDDGSLFASSGLQLGAQGTVPDPASGDIWTSGNLHSDLGIALGTDVNQTPTAGDILTSGGLSLGANGNNDPDVGDIQASGGISLGGKNANNPAAGDIITSGGLTLGSSTLIAPSAGSVFGNGSLHLGTHANTGSAGAGHIRISGALNVGNTQVNTTAGQAHIKDKAYVYGMAVTEGNLNALTTVEWVRNRIASTLAPTGSDAAAIAGDILSTAIKGASSGVIAIQRDTCTNTYFKNYAGTRVRGTWISNTCRIGGDMQMAKDCSIGYQCSQVYSNTFMYAKTYVRALSYLRSGTYLTVGTTATIGGNTSVGGSLTSTGRLYVTNYILATSYIRSNSYVQGSKFCIGSSASSSCITKVKSNNCSGTQKVVGWKNGNVTCINEARWY</sequence>
<keyword evidence="1" id="KW-0812">Transmembrane</keyword>
<dbReference type="Proteomes" id="UP000196531">
    <property type="component" value="Unassembled WGS sequence"/>
</dbReference>
<dbReference type="AlphaFoldDB" id="A0A1Y5F2E6"/>
<proteinExistence type="predicted"/>
<evidence type="ECO:0000313" key="2">
    <source>
        <dbReference type="EMBL" id="OUR93616.1"/>
    </source>
</evidence>
<dbReference type="SUPFAM" id="SSF51161">
    <property type="entry name" value="Trimeric LpxA-like enzymes"/>
    <property type="match status" value="1"/>
</dbReference>
<protein>
    <recommendedName>
        <fullName evidence="4">Prepilin-type N-terminal cleavage/methylation domain-containing protein</fullName>
    </recommendedName>
</protein>